<sequence>MEDWFSYVMSVFHMAFQNAVFFMATLRNALAVLDGLWFAAVVSGVFGVFVVLLAALVVMSRRLSRSADAIRLLNGDLAQVTQDLHVERVWRLGGGDGSERPSGDSLKELYKILARHHDDASRMA</sequence>
<feature type="transmembrane region" description="Helical" evidence="1">
    <location>
        <begin position="36"/>
        <end position="58"/>
    </location>
</feature>
<dbReference type="Proteomes" id="UP000523431">
    <property type="component" value="Unassembled WGS sequence"/>
</dbReference>
<evidence type="ECO:0000313" key="4">
    <source>
        <dbReference type="Proteomes" id="UP000523431"/>
    </source>
</evidence>
<feature type="transmembrane region" description="Helical" evidence="1">
    <location>
        <begin position="7"/>
        <end position="24"/>
    </location>
</feature>
<comment type="caution">
    <text evidence="2">The sequence shown here is derived from an EMBL/GenBank/DDBJ whole genome shotgun (WGS) entry which is preliminary data.</text>
</comment>
<proteinExistence type="predicted"/>
<keyword evidence="1" id="KW-1133">Transmembrane helix</keyword>
<dbReference type="AlphaFoldDB" id="A0A7W6VC17"/>
<dbReference type="EMBL" id="JACIID010000009">
    <property type="protein sequence ID" value="MBB4537317.1"/>
    <property type="molecule type" value="Genomic_DNA"/>
</dbReference>
<evidence type="ECO:0000313" key="5">
    <source>
        <dbReference type="Proteomes" id="UP000557344"/>
    </source>
</evidence>
<reference evidence="4 5" key="1">
    <citation type="submission" date="2020-08" db="EMBL/GenBank/DDBJ databases">
        <title>Genomic Encyclopedia of Type Strains, Phase IV (KMG-V): Genome sequencing to study the core and pangenomes of soil and plant-associated prokaryotes.</title>
        <authorList>
            <person name="Whitman W."/>
        </authorList>
    </citation>
    <scope>NUCLEOTIDE SEQUENCE [LARGE SCALE GENOMIC DNA]</scope>
    <source>
        <strain evidence="2 5">SEMIA 471</strain>
        <strain evidence="3 4">SEMIA 489</strain>
    </source>
</reference>
<dbReference type="Proteomes" id="UP000557344">
    <property type="component" value="Unassembled WGS sequence"/>
</dbReference>
<evidence type="ECO:0000313" key="2">
    <source>
        <dbReference type="EMBL" id="MBB4481488.1"/>
    </source>
</evidence>
<evidence type="ECO:0000313" key="3">
    <source>
        <dbReference type="EMBL" id="MBB4537317.1"/>
    </source>
</evidence>
<keyword evidence="1" id="KW-0472">Membrane</keyword>
<evidence type="ECO:0000256" key="1">
    <source>
        <dbReference type="SAM" id="Phobius"/>
    </source>
</evidence>
<name>A0A7W6VC17_RHIET</name>
<keyword evidence="1" id="KW-0812">Transmembrane</keyword>
<evidence type="ECO:0008006" key="6">
    <source>
        <dbReference type="Google" id="ProtNLM"/>
    </source>
</evidence>
<accession>A0A7W6VC17</accession>
<dbReference type="RefSeq" id="WP_183843161.1">
    <property type="nucleotide sequence ID" value="NZ_JACIHU010000009.1"/>
</dbReference>
<gene>
    <name evidence="2" type="ORF">GGE46_004086</name>
    <name evidence="3" type="ORF">GGE57_004083</name>
</gene>
<protein>
    <recommendedName>
        <fullName evidence="6">Transmembrane protein</fullName>
    </recommendedName>
</protein>
<dbReference type="EMBL" id="JACIHU010000009">
    <property type="protein sequence ID" value="MBB4481488.1"/>
    <property type="molecule type" value="Genomic_DNA"/>
</dbReference>
<organism evidence="2 5">
    <name type="scientific">Rhizobium etli</name>
    <dbReference type="NCBI Taxonomy" id="29449"/>
    <lineage>
        <taxon>Bacteria</taxon>
        <taxon>Pseudomonadati</taxon>
        <taxon>Pseudomonadota</taxon>
        <taxon>Alphaproteobacteria</taxon>
        <taxon>Hyphomicrobiales</taxon>
        <taxon>Rhizobiaceae</taxon>
        <taxon>Rhizobium/Agrobacterium group</taxon>
        <taxon>Rhizobium</taxon>
    </lineage>
</organism>